<evidence type="ECO:0000313" key="1">
    <source>
        <dbReference type="EMBL" id="KAJ9657065.1"/>
    </source>
</evidence>
<dbReference type="EC" id="2.3.1.179" evidence="1"/>
<sequence>MDQTHQRRMWNYFNTALRGSASEGGWKASDVDVVLQEIKQAAKFAQYALAATDEALGDAGIRGQEGLEEMTGVCLGSGIGNLQELYETSVAYGEGKNYRKIHPLFVPRILINLGAGHISMRYGFRGPNHTATTACTTGAHSIGDAMRFIQHGDADVMVAGGAESCIHPLAIGGFARSRSLATDFNETPESSSRPFDKDRAGFVIGEGAAVLILEELEHARARKANIYAEILGYGCSADAHHITAPRENGAGALQAMRRALKQAQIAPSEVDYINAHATSTSLGDAAENAAIKTLLLGEAGKSSVGEINVSSTKGAIGHLLGAAGAVEALFSVLAIRDSIMPPTLNLENRTTEFDCNYASKVAQERKTNVALTNSFGFGGTNASLCFRKYD</sequence>
<protein>
    <submittedName>
        <fullName evidence="1">Mitochondrial beta-keto-acyl synthase</fullName>
        <ecNumber evidence="1">2.3.1.179</ecNumber>
    </submittedName>
</protein>
<comment type="caution">
    <text evidence="1">The sequence shown here is derived from an EMBL/GenBank/DDBJ whole genome shotgun (WGS) entry which is preliminary data.</text>
</comment>
<keyword evidence="1" id="KW-0808">Transferase</keyword>
<keyword evidence="2" id="KW-1185">Reference proteome</keyword>
<gene>
    <name evidence="1" type="primary">CEM1</name>
    <name evidence="1" type="ORF">H2198_004557</name>
</gene>
<evidence type="ECO:0000313" key="2">
    <source>
        <dbReference type="Proteomes" id="UP001172386"/>
    </source>
</evidence>
<reference evidence="1" key="1">
    <citation type="submission" date="2022-10" db="EMBL/GenBank/DDBJ databases">
        <title>Culturing micro-colonial fungi from biological soil crusts in the Mojave desert and describing Neophaeococcomyces mojavensis, and introducing the new genera and species Taxawa tesnikishii.</title>
        <authorList>
            <person name="Kurbessoian T."/>
            <person name="Stajich J.E."/>
        </authorList>
    </citation>
    <scope>NUCLEOTIDE SEQUENCE</scope>
    <source>
        <strain evidence="1">JES_112</strain>
    </source>
</reference>
<dbReference type="Proteomes" id="UP001172386">
    <property type="component" value="Unassembled WGS sequence"/>
</dbReference>
<keyword evidence="1" id="KW-0012">Acyltransferase</keyword>
<name>A0ACC3A903_9EURO</name>
<organism evidence="1 2">
    <name type="scientific">Neophaeococcomyces mojaviensis</name>
    <dbReference type="NCBI Taxonomy" id="3383035"/>
    <lineage>
        <taxon>Eukaryota</taxon>
        <taxon>Fungi</taxon>
        <taxon>Dikarya</taxon>
        <taxon>Ascomycota</taxon>
        <taxon>Pezizomycotina</taxon>
        <taxon>Eurotiomycetes</taxon>
        <taxon>Chaetothyriomycetidae</taxon>
        <taxon>Chaetothyriales</taxon>
        <taxon>Chaetothyriales incertae sedis</taxon>
        <taxon>Neophaeococcomyces</taxon>
    </lineage>
</organism>
<dbReference type="EMBL" id="JAPDRQ010000069">
    <property type="protein sequence ID" value="KAJ9657065.1"/>
    <property type="molecule type" value="Genomic_DNA"/>
</dbReference>
<accession>A0ACC3A903</accession>
<proteinExistence type="predicted"/>